<accession>A0A0F9QRK0</accession>
<dbReference type="EMBL" id="LAZR01001308">
    <property type="protein sequence ID" value="KKN46865.1"/>
    <property type="molecule type" value="Genomic_DNA"/>
</dbReference>
<reference evidence="2" key="1">
    <citation type="journal article" date="2015" name="Nature">
        <title>Complex archaea that bridge the gap between prokaryotes and eukaryotes.</title>
        <authorList>
            <person name="Spang A."/>
            <person name="Saw J.H."/>
            <person name="Jorgensen S.L."/>
            <person name="Zaremba-Niedzwiedzka K."/>
            <person name="Martijn J."/>
            <person name="Lind A.E."/>
            <person name="van Eijk R."/>
            <person name="Schleper C."/>
            <person name="Guy L."/>
            <person name="Ettema T.J."/>
        </authorList>
    </citation>
    <scope>NUCLEOTIDE SEQUENCE</scope>
</reference>
<gene>
    <name evidence="2" type="ORF">LCGC14_0668770</name>
</gene>
<evidence type="ECO:0000313" key="2">
    <source>
        <dbReference type="EMBL" id="KKN46865.1"/>
    </source>
</evidence>
<comment type="caution">
    <text evidence="2">The sequence shown here is derived from an EMBL/GenBank/DDBJ whole genome shotgun (WGS) entry which is preliminary data.</text>
</comment>
<feature type="region of interest" description="Disordered" evidence="1">
    <location>
        <begin position="81"/>
        <end position="118"/>
    </location>
</feature>
<proteinExistence type="predicted"/>
<feature type="region of interest" description="Disordered" evidence="1">
    <location>
        <begin position="1"/>
        <end position="24"/>
    </location>
</feature>
<organism evidence="2">
    <name type="scientific">marine sediment metagenome</name>
    <dbReference type="NCBI Taxonomy" id="412755"/>
    <lineage>
        <taxon>unclassified sequences</taxon>
        <taxon>metagenomes</taxon>
        <taxon>ecological metagenomes</taxon>
    </lineage>
</organism>
<protein>
    <submittedName>
        <fullName evidence="2">Uncharacterized protein</fullName>
    </submittedName>
</protein>
<evidence type="ECO:0000256" key="1">
    <source>
        <dbReference type="SAM" id="MobiDB-lite"/>
    </source>
</evidence>
<name>A0A0F9QRK0_9ZZZZ</name>
<feature type="compositionally biased region" description="Basic and acidic residues" evidence="1">
    <location>
        <begin position="1"/>
        <end position="16"/>
    </location>
</feature>
<dbReference type="AlphaFoldDB" id="A0A0F9QRK0"/>
<sequence>MTTPESEKDEKKKQEEQTVDLGELDPEELLAWGVRAQQEIRHHENQLITAERTRAALAGTVDTLKGELKTLVDAMNRVAKANSEQKKSNRELGPAISHAKGVLDGLGKRKRSDTPTFG</sequence>